<dbReference type="AlphaFoldDB" id="A0AAD8EZY6"/>
<dbReference type="EMBL" id="JASAOG010000161">
    <property type="protein sequence ID" value="KAK0046682.1"/>
    <property type="molecule type" value="Genomic_DNA"/>
</dbReference>
<evidence type="ECO:0000313" key="1">
    <source>
        <dbReference type="EMBL" id="KAK0046682.1"/>
    </source>
</evidence>
<reference evidence="1" key="2">
    <citation type="submission" date="2023-04" db="EMBL/GenBank/DDBJ databases">
        <authorList>
            <person name="Bu L."/>
            <person name="Lu L."/>
            <person name="Laidemitt M.R."/>
            <person name="Zhang S.M."/>
            <person name="Mutuku M."/>
            <person name="Mkoji G."/>
            <person name="Steinauer M."/>
            <person name="Loker E.S."/>
        </authorList>
    </citation>
    <scope>NUCLEOTIDE SEQUENCE</scope>
    <source>
        <strain evidence="1">KasaAsao</strain>
        <tissue evidence="1">Whole Snail</tissue>
    </source>
</reference>
<organism evidence="1 2">
    <name type="scientific">Biomphalaria pfeifferi</name>
    <name type="common">Bloodfluke planorb</name>
    <name type="synonym">Freshwater snail</name>
    <dbReference type="NCBI Taxonomy" id="112525"/>
    <lineage>
        <taxon>Eukaryota</taxon>
        <taxon>Metazoa</taxon>
        <taxon>Spiralia</taxon>
        <taxon>Lophotrochozoa</taxon>
        <taxon>Mollusca</taxon>
        <taxon>Gastropoda</taxon>
        <taxon>Heterobranchia</taxon>
        <taxon>Euthyneura</taxon>
        <taxon>Panpulmonata</taxon>
        <taxon>Hygrophila</taxon>
        <taxon>Lymnaeoidea</taxon>
        <taxon>Planorbidae</taxon>
        <taxon>Biomphalaria</taxon>
    </lineage>
</organism>
<proteinExistence type="predicted"/>
<accession>A0AAD8EZY6</accession>
<comment type="caution">
    <text evidence="1">The sequence shown here is derived from an EMBL/GenBank/DDBJ whole genome shotgun (WGS) entry which is preliminary data.</text>
</comment>
<evidence type="ECO:0000313" key="2">
    <source>
        <dbReference type="Proteomes" id="UP001233172"/>
    </source>
</evidence>
<keyword evidence="2" id="KW-1185">Reference proteome</keyword>
<dbReference type="Proteomes" id="UP001233172">
    <property type="component" value="Unassembled WGS sequence"/>
</dbReference>
<name>A0AAD8EZY6_BIOPF</name>
<sequence>MTINDTLFVAPFDCSRNVPEHQDRINTCSVKFNKPNATISDTGFYKCCNKMSPNVPALSVVKLYVVNQVETSHNYSLVQTSHESIILEKQT</sequence>
<reference evidence="1" key="1">
    <citation type="journal article" date="2023" name="PLoS Negl. Trop. Dis.">
        <title>A genome sequence for Biomphalaria pfeifferi, the major vector snail for the human-infecting parasite Schistosoma mansoni.</title>
        <authorList>
            <person name="Bu L."/>
            <person name="Lu L."/>
            <person name="Laidemitt M.R."/>
            <person name="Zhang S.M."/>
            <person name="Mutuku M."/>
            <person name="Mkoji G."/>
            <person name="Steinauer M."/>
            <person name="Loker E.S."/>
        </authorList>
    </citation>
    <scope>NUCLEOTIDE SEQUENCE</scope>
    <source>
        <strain evidence="1">KasaAsao</strain>
    </source>
</reference>
<gene>
    <name evidence="1" type="ORF">Bpfe_023842</name>
</gene>
<protein>
    <submittedName>
        <fullName evidence="1">Calmodulin-binding transcription activator 1</fullName>
    </submittedName>
</protein>